<dbReference type="PIRSF" id="PIRSF000452">
    <property type="entry name" value="6-N-acetyltransf"/>
    <property type="match status" value="1"/>
</dbReference>
<reference evidence="10 11" key="1">
    <citation type="submission" date="2019-07" db="EMBL/GenBank/DDBJ databases">
        <title>Salinicoccus cyprini sp. nov., isolated from gastro-intestinal tract of mirror carp, Cyprinus carpio var. specularis, collected from Gobind Sagar Reservoir, Himachal Pradesh, India.</title>
        <authorList>
            <person name="Talwar C."/>
            <person name="Singh A.K."/>
            <person name="Lal R."/>
            <person name="Negi R.K."/>
        </authorList>
    </citation>
    <scope>NUCLEOTIDE SEQUENCE [LARGE SCALE GENOMIC DNA]</scope>
    <source>
        <strain evidence="10 11">CT19</strain>
    </source>
</reference>
<organism evidence="10 11">
    <name type="scientific">Salinicoccus cyprini</name>
    <dbReference type="NCBI Taxonomy" id="2493691"/>
    <lineage>
        <taxon>Bacteria</taxon>
        <taxon>Bacillati</taxon>
        <taxon>Bacillota</taxon>
        <taxon>Bacilli</taxon>
        <taxon>Bacillales</taxon>
        <taxon>Staphylococcaceae</taxon>
        <taxon>Salinicoccus</taxon>
    </lineage>
</organism>
<keyword evidence="5" id="KW-0046">Antibiotic resistance</keyword>
<dbReference type="InterPro" id="IPR024170">
    <property type="entry name" value="Aminoglycoside_N6-AcTrfrase"/>
</dbReference>
<sequence length="144" mass="16285">MIARVDRSNIQDFADLALKLWPDSTREELERDFDVYISSSNDAVFIARAEEGAVGFAHCSLRVDYVPGAESSPAGYLEGIFVENEHRRKGYARTLVDACEQWATDKGCSDFASDCLLDNHNSIEMHQHLGFTEVERTVSFYKKL</sequence>
<dbReference type="InterPro" id="IPR000182">
    <property type="entry name" value="GNAT_dom"/>
</dbReference>
<evidence type="ECO:0000259" key="9">
    <source>
        <dbReference type="PROSITE" id="PS51186"/>
    </source>
</evidence>
<keyword evidence="6" id="KW-0012">Acyltransferase</keyword>
<dbReference type="GO" id="GO:0047663">
    <property type="term" value="F:aminoglycoside 6'-N-acetyltransferase activity"/>
    <property type="evidence" value="ECO:0007669"/>
    <property type="project" value="UniProtKB-EC"/>
</dbReference>
<evidence type="ECO:0000313" key="11">
    <source>
        <dbReference type="Proteomes" id="UP000315103"/>
    </source>
</evidence>
<evidence type="ECO:0000256" key="1">
    <source>
        <dbReference type="ARBA" id="ARBA00011738"/>
    </source>
</evidence>
<keyword evidence="4 10" id="KW-0808">Transferase</keyword>
<dbReference type="PANTHER" id="PTHR43877">
    <property type="entry name" value="AMINOALKYLPHOSPHONATE N-ACETYLTRANSFERASE-RELATED-RELATED"/>
    <property type="match status" value="1"/>
</dbReference>
<comment type="subunit">
    <text evidence="1">Homodimer.</text>
</comment>
<name>A0A558AYT5_9STAP</name>
<evidence type="ECO:0000256" key="6">
    <source>
        <dbReference type="ARBA" id="ARBA00023315"/>
    </source>
</evidence>
<evidence type="ECO:0000313" key="10">
    <source>
        <dbReference type="EMBL" id="TVT29428.1"/>
    </source>
</evidence>
<evidence type="ECO:0000256" key="2">
    <source>
        <dbReference type="ARBA" id="ARBA00012888"/>
    </source>
</evidence>
<dbReference type="OrthoDB" id="118633at2"/>
<dbReference type="Gene3D" id="3.40.630.30">
    <property type="match status" value="1"/>
</dbReference>
<dbReference type="EMBL" id="VMSJ01000001">
    <property type="protein sequence ID" value="TVT29428.1"/>
    <property type="molecule type" value="Genomic_DNA"/>
</dbReference>
<dbReference type="CDD" id="cd04301">
    <property type="entry name" value="NAT_SF"/>
    <property type="match status" value="1"/>
</dbReference>
<evidence type="ECO:0000256" key="8">
    <source>
        <dbReference type="ARBA" id="ARBA00048923"/>
    </source>
</evidence>
<protein>
    <recommendedName>
        <fullName evidence="3">Aminoglycoside N(6')-acetyltransferase type 1</fullName>
        <ecNumber evidence="2">2.3.1.82</ecNumber>
    </recommendedName>
    <alternativeName>
        <fullName evidence="7">Aminoglycoside resistance protein</fullName>
    </alternativeName>
</protein>
<dbReference type="InterPro" id="IPR050832">
    <property type="entry name" value="Bact_Acetyltransf"/>
</dbReference>
<dbReference type="InterPro" id="IPR016181">
    <property type="entry name" value="Acyl_CoA_acyltransferase"/>
</dbReference>
<keyword evidence="11" id="KW-1185">Reference proteome</keyword>
<dbReference type="GO" id="GO:0046677">
    <property type="term" value="P:response to antibiotic"/>
    <property type="evidence" value="ECO:0007669"/>
    <property type="project" value="UniProtKB-KW"/>
</dbReference>
<dbReference type="AlphaFoldDB" id="A0A558AYT5"/>
<dbReference type="RefSeq" id="WP_145286025.1">
    <property type="nucleotide sequence ID" value="NZ_VMSJ01000001.1"/>
</dbReference>
<comment type="caution">
    <text evidence="10">The sequence shown here is derived from an EMBL/GenBank/DDBJ whole genome shotgun (WGS) entry which is preliminary data.</text>
</comment>
<evidence type="ECO:0000256" key="4">
    <source>
        <dbReference type="ARBA" id="ARBA00022679"/>
    </source>
</evidence>
<accession>A0A558AYT5</accession>
<dbReference type="SUPFAM" id="SSF55729">
    <property type="entry name" value="Acyl-CoA N-acyltransferases (Nat)"/>
    <property type="match status" value="1"/>
</dbReference>
<comment type="catalytic activity">
    <reaction evidence="8">
        <text>kanamycin B + acetyl-CoA = N(6')-acetylkanamycin B + CoA + H(+)</text>
        <dbReference type="Rhea" id="RHEA:16449"/>
        <dbReference type="ChEBI" id="CHEBI:15378"/>
        <dbReference type="ChEBI" id="CHEBI:57287"/>
        <dbReference type="ChEBI" id="CHEBI:57288"/>
        <dbReference type="ChEBI" id="CHEBI:58390"/>
        <dbReference type="ChEBI" id="CHEBI:58549"/>
        <dbReference type="EC" id="2.3.1.82"/>
    </reaction>
</comment>
<dbReference type="Proteomes" id="UP000315103">
    <property type="component" value="Unassembled WGS sequence"/>
</dbReference>
<proteinExistence type="predicted"/>
<dbReference type="Pfam" id="PF00583">
    <property type="entry name" value="Acetyltransf_1"/>
    <property type="match status" value="1"/>
</dbReference>
<evidence type="ECO:0000256" key="5">
    <source>
        <dbReference type="ARBA" id="ARBA00023251"/>
    </source>
</evidence>
<feature type="domain" description="N-acetyltransferase" evidence="9">
    <location>
        <begin position="1"/>
        <end position="144"/>
    </location>
</feature>
<evidence type="ECO:0000256" key="3">
    <source>
        <dbReference type="ARBA" id="ARBA00017677"/>
    </source>
</evidence>
<gene>
    <name evidence="10" type="ORF">FO441_03855</name>
</gene>
<dbReference type="EC" id="2.3.1.82" evidence="2"/>
<dbReference type="PROSITE" id="PS51186">
    <property type="entry name" value="GNAT"/>
    <property type="match status" value="1"/>
</dbReference>
<evidence type="ECO:0000256" key="7">
    <source>
        <dbReference type="ARBA" id="ARBA00029660"/>
    </source>
</evidence>
<dbReference type="NCBIfam" id="NF043067">
    <property type="entry name" value="AAC_6p_group_E"/>
    <property type="match status" value="1"/>
</dbReference>